<evidence type="ECO:0000313" key="2">
    <source>
        <dbReference type="Proteomes" id="UP001060085"/>
    </source>
</evidence>
<proteinExistence type="predicted"/>
<dbReference type="EMBL" id="CM044704">
    <property type="protein sequence ID" value="KAI5669903.1"/>
    <property type="molecule type" value="Genomic_DNA"/>
</dbReference>
<keyword evidence="2" id="KW-1185">Reference proteome</keyword>
<reference evidence="2" key="1">
    <citation type="journal article" date="2023" name="Nat. Plants">
        <title>Single-cell RNA sequencing provides a high-resolution roadmap for understanding the multicellular compartmentation of specialized metabolism.</title>
        <authorList>
            <person name="Sun S."/>
            <person name="Shen X."/>
            <person name="Li Y."/>
            <person name="Li Y."/>
            <person name="Wang S."/>
            <person name="Li R."/>
            <person name="Zhang H."/>
            <person name="Shen G."/>
            <person name="Guo B."/>
            <person name="Wei J."/>
            <person name="Xu J."/>
            <person name="St-Pierre B."/>
            <person name="Chen S."/>
            <person name="Sun C."/>
        </authorList>
    </citation>
    <scope>NUCLEOTIDE SEQUENCE [LARGE SCALE GENOMIC DNA]</scope>
</reference>
<organism evidence="1 2">
    <name type="scientific">Catharanthus roseus</name>
    <name type="common">Madagascar periwinkle</name>
    <name type="synonym">Vinca rosea</name>
    <dbReference type="NCBI Taxonomy" id="4058"/>
    <lineage>
        <taxon>Eukaryota</taxon>
        <taxon>Viridiplantae</taxon>
        <taxon>Streptophyta</taxon>
        <taxon>Embryophyta</taxon>
        <taxon>Tracheophyta</taxon>
        <taxon>Spermatophyta</taxon>
        <taxon>Magnoliopsida</taxon>
        <taxon>eudicotyledons</taxon>
        <taxon>Gunneridae</taxon>
        <taxon>Pentapetalae</taxon>
        <taxon>asterids</taxon>
        <taxon>lamiids</taxon>
        <taxon>Gentianales</taxon>
        <taxon>Apocynaceae</taxon>
        <taxon>Rauvolfioideae</taxon>
        <taxon>Vinceae</taxon>
        <taxon>Catharanthinae</taxon>
        <taxon>Catharanthus</taxon>
    </lineage>
</organism>
<protein>
    <submittedName>
        <fullName evidence="1">Uncharacterized protein</fullName>
    </submittedName>
</protein>
<evidence type="ECO:0000313" key="1">
    <source>
        <dbReference type="EMBL" id="KAI5669903.1"/>
    </source>
</evidence>
<dbReference type="Proteomes" id="UP001060085">
    <property type="component" value="Linkage Group LG04"/>
</dbReference>
<name>A0ACC0BB94_CATRO</name>
<sequence>MAAAIDLYSRNNPVFSSDPLSEELMRALEPFMKGVSLPSSSPVSFSPPSTSSSSSSSFYPFDSEPNLYTGFSSAPSTTQMFSSQGLSSFGQIGVEQTSPIGLNLLTPSQILQIQAQIQLQNQQQYVASLSTSVPSFQNCRKLQHQNHQSPLNFLGPKPVAMKQVGNPPKPTKLYRGVRQRHWGKWVAEIRLPKNRTRLWLGTFDTAEEAALAYDKAAYKLRGDFARLNFPNLRHQLSQDFGDFKPLHSSVDAKLQAICQNLANSQKQGNSGKKLVSDPEIVNSSSSSSSSAENNQIQAGFPKLEITYDDSSNGEIIHPISDQEFKVEASASSSSSSSPLMSDEISSLEMSSPESEITFLDFAEPTFDDSVNFMLQKFPSVEIDWASL</sequence>
<gene>
    <name evidence="1" type="ORF">M9H77_19756</name>
</gene>
<accession>A0ACC0BB94</accession>
<comment type="caution">
    <text evidence="1">The sequence shown here is derived from an EMBL/GenBank/DDBJ whole genome shotgun (WGS) entry which is preliminary data.</text>
</comment>